<evidence type="ECO:0000313" key="2">
    <source>
        <dbReference type="Proteomes" id="UP000789920"/>
    </source>
</evidence>
<feature type="non-terminal residue" evidence="1">
    <location>
        <position position="62"/>
    </location>
</feature>
<sequence>GEGKNKPILSDNQAIAILAAKMEENEGQLIRIVEKINEIIEENMGQFVAVVLRNDGLDSRYS</sequence>
<proteinExistence type="predicted"/>
<reference evidence="1" key="1">
    <citation type="submission" date="2021-06" db="EMBL/GenBank/DDBJ databases">
        <authorList>
            <person name="Kallberg Y."/>
            <person name="Tangrot J."/>
            <person name="Rosling A."/>
        </authorList>
    </citation>
    <scope>NUCLEOTIDE SEQUENCE</scope>
    <source>
        <strain evidence="1">MA461A</strain>
    </source>
</reference>
<dbReference type="Proteomes" id="UP000789920">
    <property type="component" value="Unassembled WGS sequence"/>
</dbReference>
<feature type="non-terminal residue" evidence="1">
    <location>
        <position position="1"/>
    </location>
</feature>
<keyword evidence="2" id="KW-1185">Reference proteome</keyword>
<dbReference type="EMBL" id="CAJVQC010074308">
    <property type="protein sequence ID" value="CAG8812957.1"/>
    <property type="molecule type" value="Genomic_DNA"/>
</dbReference>
<evidence type="ECO:0000313" key="1">
    <source>
        <dbReference type="EMBL" id="CAG8812957.1"/>
    </source>
</evidence>
<gene>
    <name evidence="1" type="ORF">RPERSI_LOCUS23653</name>
</gene>
<comment type="caution">
    <text evidence="1">The sequence shown here is derived from an EMBL/GenBank/DDBJ whole genome shotgun (WGS) entry which is preliminary data.</text>
</comment>
<protein>
    <submittedName>
        <fullName evidence="1">33300_t:CDS:1</fullName>
    </submittedName>
</protein>
<name>A0ACA9RWS7_9GLOM</name>
<accession>A0ACA9RWS7</accession>
<organism evidence="1 2">
    <name type="scientific">Racocetra persica</name>
    <dbReference type="NCBI Taxonomy" id="160502"/>
    <lineage>
        <taxon>Eukaryota</taxon>
        <taxon>Fungi</taxon>
        <taxon>Fungi incertae sedis</taxon>
        <taxon>Mucoromycota</taxon>
        <taxon>Glomeromycotina</taxon>
        <taxon>Glomeromycetes</taxon>
        <taxon>Diversisporales</taxon>
        <taxon>Gigasporaceae</taxon>
        <taxon>Racocetra</taxon>
    </lineage>
</organism>